<evidence type="ECO:0000256" key="14">
    <source>
        <dbReference type="SAM" id="SignalP"/>
    </source>
</evidence>
<dbReference type="GO" id="GO:0046583">
    <property type="term" value="F:monoatomic cation efflux transmembrane transporter activity"/>
    <property type="evidence" value="ECO:0007669"/>
    <property type="project" value="TreeGrafter"/>
</dbReference>
<evidence type="ECO:0000256" key="13">
    <source>
        <dbReference type="RuleBase" id="RU362101"/>
    </source>
</evidence>
<keyword evidence="5" id="KW-1003">Cell membrane</keyword>
<feature type="transmembrane region" description="Helical" evidence="13">
    <location>
        <begin position="120"/>
        <end position="142"/>
    </location>
</feature>
<dbReference type="EMBL" id="NVUS01000009">
    <property type="protein sequence ID" value="PCJ00950.1"/>
    <property type="molecule type" value="Genomic_DNA"/>
</dbReference>
<proteinExistence type="inferred from homology"/>
<evidence type="ECO:0000256" key="11">
    <source>
        <dbReference type="ARBA" id="ARBA00023136"/>
    </source>
</evidence>
<evidence type="ECO:0000256" key="1">
    <source>
        <dbReference type="ARBA" id="ARBA00002510"/>
    </source>
</evidence>
<evidence type="ECO:0000256" key="4">
    <source>
        <dbReference type="ARBA" id="ARBA00022448"/>
    </source>
</evidence>
<dbReference type="InterPro" id="IPR051224">
    <property type="entry name" value="NiCoT_RcnA"/>
</dbReference>
<comment type="caution">
    <text evidence="15">The sequence shown here is derived from an EMBL/GenBank/DDBJ whole genome shotgun (WGS) entry which is preliminary data.</text>
</comment>
<evidence type="ECO:0000256" key="5">
    <source>
        <dbReference type="ARBA" id="ARBA00022475"/>
    </source>
</evidence>
<feature type="signal peptide" evidence="14">
    <location>
        <begin position="1"/>
        <end position="20"/>
    </location>
</feature>
<feature type="transmembrane region" description="Helical" evidence="13">
    <location>
        <begin position="246"/>
        <end position="271"/>
    </location>
</feature>
<sequence>MRLILITLLLLSFGLSSALAADNVFRPQKNSNLEQSNQFIPKPLMPMVKKIRQLQAQYLAQVTETLRQIKQDKQSLFPLSLLLLSFIYGLLHAAGPGHGKAVISAYLLSTKAQLRQGIQIAFFASMLQAVTAISITFAGMFLLQFSVRSINQTFSYFEQFSYGLIATLGLYLLVSHMVKINRRNPASPSHVHDEDCDCGHDHMPAPQPGQNLKQKLLTIFSIGIRPCTGALIILILAHSLQLYGTAILATFLMAFGTFITISLVATFAVSLQKISQKFSGNMSSKYKKSYTYIVDALKITLYLFILGFGLLLIIATI</sequence>
<comment type="subcellular location">
    <subcellularLocation>
        <location evidence="2 13">Cell membrane</location>
        <topology evidence="2 13">Multi-pass membrane protein</topology>
    </subcellularLocation>
</comment>
<keyword evidence="11 13" id="KW-0472">Membrane</keyword>
<feature type="transmembrane region" description="Helical" evidence="13">
    <location>
        <begin position="216"/>
        <end position="240"/>
    </location>
</feature>
<evidence type="ECO:0000256" key="8">
    <source>
        <dbReference type="ARBA" id="ARBA00022989"/>
    </source>
</evidence>
<feature type="transmembrane region" description="Helical" evidence="13">
    <location>
        <begin position="292"/>
        <end position="315"/>
    </location>
</feature>
<reference key="1">
    <citation type="submission" date="2017-08" db="EMBL/GenBank/DDBJ databases">
        <title>A dynamic microbial community with high functional redundancy inhabits the cold, oxic subseafloor aquifer.</title>
        <authorList>
            <person name="Tully B.J."/>
            <person name="Wheat C.G."/>
            <person name="Glazer B.T."/>
            <person name="Huber J.A."/>
        </authorList>
    </citation>
    <scope>NUCLEOTIDE SEQUENCE [LARGE SCALE GENOMIC DNA]</scope>
</reference>
<keyword evidence="9" id="KW-0406">Ion transport</keyword>
<keyword evidence="8 13" id="KW-1133">Transmembrane helix</keyword>
<evidence type="ECO:0000256" key="10">
    <source>
        <dbReference type="ARBA" id="ARBA00023112"/>
    </source>
</evidence>
<gene>
    <name evidence="15" type="ORF">COB13_08275</name>
</gene>
<dbReference type="InterPro" id="IPR011541">
    <property type="entry name" value="Ni/Co_transpt_high_affinity"/>
</dbReference>
<feature type="transmembrane region" description="Helical" evidence="13">
    <location>
        <begin position="154"/>
        <end position="174"/>
    </location>
</feature>
<dbReference type="Pfam" id="PF03824">
    <property type="entry name" value="NicO"/>
    <property type="match status" value="2"/>
</dbReference>
<dbReference type="AlphaFoldDB" id="A0A2A4Z2J4"/>
<dbReference type="PANTHER" id="PTHR40659:SF1">
    <property type="entry name" value="NICKEL_COBALT EFFLUX SYSTEM RCNA"/>
    <property type="match status" value="1"/>
</dbReference>
<keyword evidence="7 13" id="KW-0812">Transmembrane</keyword>
<keyword evidence="4 13" id="KW-0813">Transport</keyword>
<keyword evidence="3" id="KW-0171">Cobalt transport</keyword>
<comment type="function">
    <text evidence="1">Efflux system for nickel and cobalt.</text>
</comment>
<comment type="similarity">
    <text evidence="13">Belongs to the NiCoT transporter (TC 2.A.52) family.</text>
</comment>
<dbReference type="GO" id="GO:0005886">
    <property type="term" value="C:plasma membrane"/>
    <property type="evidence" value="ECO:0007669"/>
    <property type="project" value="UniProtKB-SubCell"/>
</dbReference>
<feature type="transmembrane region" description="Helical" evidence="13">
    <location>
        <begin position="86"/>
        <end position="108"/>
    </location>
</feature>
<evidence type="ECO:0000313" key="15">
    <source>
        <dbReference type="EMBL" id="PCJ00950.1"/>
    </source>
</evidence>
<keyword evidence="6" id="KW-0533">Nickel</keyword>
<feature type="chain" id="PRO_5013195758" description="Nickel/cobalt efflux system" evidence="14">
    <location>
        <begin position="21"/>
        <end position="317"/>
    </location>
</feature>
<evidence type="ECO:0000256" key="9">
    <source>
        <dbReference type="ARBA" id="ARBA00023065"/>
    </source>
</evidence>
<evidence type="ECO:0000256" key="6">
    <source>
        <dbReference type="ARBA" id="ARBA00022596"/>
    </source>
</evidence>
<evidence type="ECO:0000256" key="2">
    <source>
        <dbReference type="ARBA" id="ARBA00004651"/>
    </source>
</evidence>
<evidence type="ECO:0000256" key="3">
    <source>
        <dbReference type="ARBA" id="ARBA00022426"/>
    </source>
</evidence>
<dbReference type="GO" id="GO:0010045">
    <property type="term" value="P:response to nickel cation"/>
    <property type="evidence" value="ECO:0007669"/>
    <property type="project" value="TreeGrafter"/>
</dbReference>
<dbReference type="GO" id="GO:0015099">
    <property type="term" value="F:nickel cation transmembrane transporter activity"/>
    <property type="evidence" value="ECO:0007669"/>
    <property type="project" value="UniProtKB-UniRule"/>
</dbReference>
<reference evidence="15" key="2">
    <citation type="journal article" date="2018" name="ISME J.">
        <title>A dynamic microbial community with high functional redundancy inhabits the cold, oxic subseafloor aquifer.</title>
        <authorList>
            <person name="Tully B.J."/>
            <person name="Wheat C.G."/>
            <person name="Glazer B.T."/>
            <person name="Huber J.A."/>
        </authorList>
    </citation>
    <scope>NUCLEOTIDE SEQUENCE</scope>
    <source>
        <strain evidence="15">NORP83</strain>
    </source>
</reference>
<keyword evidence="14" id="KW-0732">Signal</keyword>
<organism evidence="15">
    <name type="scientific">OCS116 cluster bacterium</name>
    <dbReference type="NCBI Taxonomy" id="2030921"/>
    <lineage>
        <taxon>Bacteria</taxon>
        <taxon>Pseudomonadati</taxon>
        <taxon>Pseudomonadota</taxon>
        <taxon>Alphaproteobacteria</taxon>
        <taxon>OCS116 cluster</taxon>
    </lineage>
</organism>
<dbReference type="GO" id="GO:0006824">
    <property type="term" value="P:cobalt ion transport"/>
    <property type="evidence" value="ECO:0007669"/>
    <property type="project" value="UniProtKB-KW"/>
</dbReference>
<evidence type="ECO:0000256" key="7">
    <source>
        <dbReference type="ARBA" id="ARBA00022692"/>
    </source>
</evidence>
<name>A0A2A4Z2J4_9PROT</name>
<dbReference type="GO" id="GO:0032025">
    <property type="term" value="P:response to cobalt ion"/>
    <property type="evidence" value="ECO:0007669"/>
    <property type="project" value="TreeGrafter"/>
</dbReference>
<keyword evidence="12" id="KW-0170">Cobalt</keyword>
<evidence type="ECO:0000256" key="12">
    <source>
        <dbReference type="ARBA" id="ARBA00023285"/>
    </source>
</evidence>
<accession>A0A2A4Z2J4</accession>
<keyword evidence="10" id="KW-0921">Nickel transport</keyword>
<dbReference type="PANTHER" id="PTHR40659">
    <property type="entry name" value="NICKEL/COBALT EFFLUX SYSTEM RCNA"/>
    <property type="match status" value="1"/>
</dbReference>
<protein>
    <recommendedName>
        <fullName evidence="13">Nickel/cobalt efflux system</fullName>
    </recommendedName>
</protein>